<dbReference type="Gene3D" id="3.40.50.2000">
    <property type="entry name" value="Glycogen Phosphorylase B"/>
    <property type="match status" value="2"/>
</dbReference>
<evidence type="ECO:0000256" key="5">
    <source>
        <dbReference type="RuleBase" id="RU362057"/>
    </source>
</evidence>
<organism evidence="6">
    <name type="scientific">Fagus sylvatica</name>
    <name type="common">Beechnut</name>
    <dbReference type="NCBI Taxonomy" id="28930"/>
    <lineage>
        <taxon>Eukaryota</taxon>
        <taxon>Viridiplantae</taxon>
        <taxon>Streptophyta</taxon>
        <taxon>Embryophyta</taxon>
        <taxon>Tracheophyta</taxon>
        <taxon>Spermatophyta</taxon>
        <taxon>Magnoliopsida</taxon>
        <taxon>eudicotyledons</taxon>
        <taxon>Gunneridae</taxon>
        <taxon>Pentapetalae</taxon>
        <taxon>rosids</taxon>
        <taxon>fabids</taxon>
        <taxon>Fagales</taxon>
        <taxon>Fagaceae</taxon>
        <taxon>Fagus</taxon>
    </lineage>
</organism>
<dbReference type="EC" id="2.4.1.-" evidence="5"/>
<accession>A0A2N9HXX5</accession>
<dbReference type="PROSITE" id="PS00375">
    <property type="entry name" value="UDPGT"/>
    <property type="match status" value="1"/>
</dbReference>
<dbReference type="GO" id="GO:0035251">
    <property type="term" value="F:UDP-glucosyltransferase activity"/>
    <property type="evidence" value="ECO:0007669"/>
    <property type="project" value="TreeGrafter"/>
</dbReference>
<dbReference type="InterPro" id="IPR002213">
    <property type="entry name" value="UDP_glucos_trans"/>
</dbReference>
<name>A0A2N9HXX5_FAGSY</name>
<protein>
    <recommendedName>
        <fullName evidence="5">Glycosyltransferase</fullName>
        <ecNumber evidence="5">2.4.1.-</ecNumber>
    </recommendedName>
</protein>
<keyword evidence="3 4" id="KW-0808">Transferase</keyword>
<evidence type="ECO:0000256" key="1">
    <source>
        <dbReference type="ARBA" id="ARBA00009995"/>
    </source>
</evidence>
<evidence type="ECO:0000313" key="6">
    <source>
        <dbReference type="EMBL" id="SPD16529.1"/>
    </source>
</evidence>
<dbReference type="CDD" id="cd03784">
    <property type="entry name" value="GT1_Gtf-like"/>
    <property type="match status" value="1"/>
</dbReference>
<reference evidence="6" key="1">
    <citation type="submission" date="2018-02" db="EMBL/GenBank/DDBJ databases">
        <authorList>
            <person name="Cohen D.B."/>
            <person name="Kent A.D."/>
        </authorList>
    </citation>
    <scope>NUCLEOTIDE SEQUENCE</scope>
</reference>
<evidence type="ECO:0000256" key="4">
    <source>
        <dbReference type="RuleBase" id="RU003718"/>
    </source>
</evidence>
<dbReference type="PANTHER" id="PTHR48047">
    <property type="entry name" value="GLYCOSYLTRANSFERASE"/>
    <property type="match status" value="1"/>
</dbReference>
<dbReference type="Pfam" id="PF00201">
    <property type="entry name" value="UDPGT"/>
    <property type="match status" value="1"/>
</dbReference>
<proteinExistence type="inferred from homology"/>
<dbReference type="FunFam" id="3.40.50.2000:FF:000107">
    <property type="entry name" value="Glycosyltransferase"/>
    <property type="match status" value="1"/>
</dbReference>
<sequence length="471" mass="53444">MDSISVSANTQPRDHHVVLFPFMSKGHIIPILHLARLLLHRHLSVTIFTTPANRPFIVQYLNDTTASILDLPFSHNVADIPTGMESTDKLPSMSLFYSFAKATKVMQPDFENALLTLPPVSFIVSDGFLWWTLESASKFNIPRFVFNGMSYYSMSMLNTVATNRLFFGLESDDELITVTQFPWIKVTRNDFEPVFTEPEPKGLKFEVINEIVIATANSYGIVFNSFYELESMFVEYWNRECPPKAWSLGPLCLVEQPKIRTEPNNKPIWVQWLDKKLDKGSPVLYIAFGTQAEISPAQLKEIAIGLEESKVNFLWMIRKSASEISDGFEERVKDRGIVVREWVDQREILMHESVKGFLSHCGWNSVLESICAGVPILAWPMMAEQPLNARMVVEEIKVGLRVETCDGSVRGFVKWEGLEKMVRELMEGEKGKEVRKKIMELAVMAKKAVEEGGSSKCTLDLLIDETCGKNV</sequence>
<dbReference type="AlphaFoldDB" id="A0A2N9HXX5"/>
<gene>
    <name evidence="6" type="ORF">FSB_LOCUS44411</name>
</gene>
<evidence type="ECO:0000256" key="2">
    <source>
        <dbReference type="ARBA" id="ARBA00022676"/>
    </source>
</evidence>
<dbReference type="PANTHER" id="PTHR48047:SF51">
    <property type="entry name" value="GLYCOSYLTRANSFERASE"/>
    <property type="match status" value="1"/>
</dbReference>
<keyword evidence="2 4" id="KW-0328">Glycosyltransferase</keyword>
<dbReference type="SUPFAM" id="SSF53756">
    <property type="entry name" value="UDP-Glycosyltransferase/glycogen phosphorylase"/>
    <property type="match status" value="1"/>
</dbReference>
<comment type="similarity">
    <text evidence="1 4">Belongs to the UDP-glycosyltransferase family.</text>
</comment>
<dbReference type="EMBL" id="OIVN01004294">
    <property type="protein sequence ID" value="SPD16529.1"/>
    <property type="molecule type" value="Genomic_DNA"/>
</dbReference>
<dbReference type="InterPro" id="IPR035595">
    <property type="entry name" value="UDP_glycos_trans_CS"/>
</dbReference>
<evidence type="ECO:0000256" key="3">
    <source>
        <dbReference type="ARBA" id="ARBA00022679"/>
    </source>
</evidence>